<keyword evidence="3" id="KW-0560">Oxidoreductase</keyword>
<comment type="cofactor">
    <cofactor evidence="4">
        <name>Zn(2+)</name>
        <dbReference type="ChEBI" id="CHEBI:29105"/>
    </cofactor>
</comment>
<comment type="caution">
    <text evidence="6">The sequence shown here is derived from an EMBL/GenBank/DDBJ whole genome shotgun (WGS) entry which is preliminary data.</text>
</comment>
<dbReference type="InterPro" id="IPR050129">
    <property type="entry name" value="Zn_alcohol_dh"/>
</dbReference>
<dbReference type="InterPro" id="IPR013149">
    <property type="entry name" value="ADH-like_C"/>
</dbReference>
<dbReference type="PANTHER" id="PTHR43401:SF2">
    <property type="entry name" value="L-THREONINE 3-DEHYDROGENASE"/>
    <property type="match status" value="1"/>
</dbReference>
<dbReference type="RefSeq" id="WP_185132161.1">
    <property type="nucleotide sequence ID" value="NZ_JACJVO010000033.1"/>
</dbReference>
<proteinExistence type="inferred from homology"/>
<evidence type="ECO:0000256" key="4">
    <source>
        <dbReference type="RuleBase" id="RU361277"/>
    </source>
</evidence>
<comment type="similarity">
    <text evidence="4">Belongs to the zinc-containing alcohol dehydrogenase family.</text>
</comment>
<sequence>MKALQIIGKNDYRIVDLEVPAIGDHEVLVEIRIVSTCPRWDLNMMGGRDMFRLDSEPAYPLPPGWPGHEMAGFVAAVGRGVKELRIGDRVAALNHIEGNGAYAQYLAYREEELIKLPDEISFEQAASFELLQCVVTGLLQFSDLKGKSILVSGLGPAGILAVQAAKLWGASRVVGIDMNEERLAFVREKGWCEAVHVKDLGDLRFDLGYDCVGDAASVQNVLDHTDDHVVIFGVLRGEVKYGAQLWFKGTRLESYRYQPLGKKERKLLLDLVVHKGLDTQVLQSVHGSFARYREAVDLLRNQQAIKVYFYPQTDFE</sequence>
<keyword evidence="2 4" id="KW-0862">Zinc</keyword>
<dbReference type="InterPro" id="IPR036291">
    <property type="entry name" value="NAD(P)-bd_dom_sf"/>
</dbReference>
<dbReference type="InterPro" id="IPR002328">
    <property type="entry name" value="ADH_Zn_CS"/>
</dbReference>
<dbReference type="GO" id="GO:0008270">
    <property type="term" value="F:zinc ion binding"/>
    <property type="evidence" value="ECO:0007669"/>
    <property type="project" value="InterPro"/>
</dbReference>
<keyword evidence="1 4" id="KW-0479">Metal-binding</keyword>
<dbReference type="Pfam" id="PF00107">
    <property type="entry name" value="ADH_zinc_N"/>
    <property type="match status" value="1"/>
</dbReference>
<evidence type="ECO:0000313" key="6">
    <source>
        <dbReference type="EMBL" id="MBB6734508.1"/>
    </source>
</evidence>
<dbReference type="PANTHER" id="PTHR43401">
    <property type="entry name" value="L-THREONINE 3-DEHYDROGENASE"/>
    <property type="match status" value="1"/>
</dbReference>
<dbReference type="GO" id="GO:0016491">
    <property type="term" value="F:oxidoreductase activity"/>
    <property type="evidence" value="ECO:0007669"/>
    <property type="project" value="UniProtKB-KW"/>
</dbReference>
<evidence type="ECO:0000256" key="3">
    <source>
        <dbReference type="ARBA" id="ARBA00023002"/>
    </source>
</evidence>
<dbReference type="SUPFAM" id="SSF51735">
    <property type="entry name" value="NAD(P)-binding Rossmann-fold domains"/>
    <property type="match status" value="1"/>
</dbReference>
<dbReference type="Gene3D" id="3.40.50.720">
    <property type="entry name" value="NAD(P)-binding Rossmann-like Domain"/>
    <property type="match status" value="1"/>
</dbReference>
<organism evidence="6 7">
    <name type="scientific">Cohnella zeiphila</name>
    <dbReference type="NCBI Taxonomy" id="2761120"/>
    <lineage>
        <taxon>Bacteria</taxon>
        <taxon>Bacillati</taxon>
        <taxon>Bacillota</taxon>
        <taxon>Bacilli</taxon>
        <taxon>Bacillales</taxon>
        <taxon>Paenibacillaceae</taxon>
        <taxon>Cohnella</taxon>
    </lineage>
</organism>
<accession>A0A7X0SV94</accession>
<gene>
    <name evidence="6" type="ORF">H7C18_26630</name>
</gene>
<feature type="domain" description="Enoyl reductase (ER)" evidence="5">
    <location>
        <begin position="8"/>
        <end position="307"/>
    </location>
</feature>
<dbReference type="Pfam" id="PF08240">
    <property type="entry name" value="ADH_N"/>
    <property type="match status" value="1"/>
</dbReference>
<dbReference type="Proteomes" id="UP000564644">
    <property type="component" value="Unassembled WGS sequence"/>
</dbReference>
<evidence type="ECO:0000256" key="1">
    <source>
        <dbReference type="ARBA" id="ARBA00022723"/>
    </source>
</evidence>
<dbReference type="InterPro" id="IPR020843">
    <property type="entry name" value="ER"/>
</dbReference>
<keyword evidence="7" id="KW-1185">Reference proteome</keyword>
<evidence type="ECO:0000313" key="7">
    <source>
        <dbReference type="Proteomes" id="UP000564644"/>
    </source>
</evidence>
<dbReference type="InterPro" id="IPR011032">
    <property type="entry name" value="GroES-like_sf"/>
</dbReference>
<protein>
    <submittedName>
        <fullName evidence="6">Zinc-binding dehydrogenase</fullName>
    </submittedName>
</protein>
<name>A0A7X0SV94_9BACL</name>
<dbReference type="InterPro" id="IPR013154">
    <property type="entry name" value="ADH-like_N"/>
</dbReference>
<dbReference type="SMART" id="SM00829">
    <property type="entry name" value="PKS_ER"/>
    <property type="match status" value="1"/>
</dbReference>
<evidence type="ECO:0000256" key="2">
    <source>
        <dbReference type="ARBA" id="ARBA00022833"/>
    </source>
</evidence>
<dbReference type="AlphaFoldDB" id="A0A7X0SV94"/>
<reference evidence="6 7" key="1">
    <citation type="submission" date="2020-08" db="EMBL/GenBank/DDBJ databases">
        <title>Cohnella phylogeny.</title>
        <authorList>
            <person name="Dunlap C."/>
        </authorList>
    </citation>
    <scope>NUCLEOTIDE SEQUENCE [LARGE SCALE GENOMIC DNA]</scope>
    <source>
        <strain evidence="6 7">CBP 2801</strain>
    </source>
</reference>
<dbReference type="SUPFAM" id="SSF50129">
    <property type="entry name" value="GroES-like"/>
    <property type="match status" value="1"/>
</dbReference>
<dbReference type="Gene3D" id="3.90.180.10">
    <property type="entry name" value="Medium-chain alcohol dehydrogenases, catalytic domain"/>
    <property type="match status" value="1"/>
</dbReference>
<dbReference type="PROSITE" id="PS00059">
    <property type="entry name" value="ADH_ZINC"/>
    <property type="match status" value="1"/>
</dbReference>
<dbReference type="EMBL" id="JACJVO010000033">
    <property type="protein sequence ID" value="MBB6734508.1"/>
    <property type="molecule type" value="Genomic_DNA"/>
</dbReference>
<evidence type="ECO:0000259" key="5">
    <source>
        <dbReference type="SMART" id="SM00829"/>
    </source>
</evidence>